<dbReference type="PANTHER" id="PTHR42928">
    <property type="entry name" value="TRICARBOXYLATE-BINDING PROTEIN"/>
    <property type="match status" value="1"/>
</dbReference>
<dbReference type="AlphaFoldDB" id="A0A0M6ZYZ8"/>
<sequence>MFDKLCRASIISAIVLSLGGQAVFAEDYPNKPIEMIIGFKPGGFSDAMARKLSEPLAEALGQPIVHSYMGGAGGSIAATAVKERDPDGYTVVVATSLTFAFNPHQGEVTYSKDDYDYLLTMARFETSFVSLADKPWTDLPSMLEHAKSTGMPLKFGSLGPADRLQAKAISEATGVTIIPLPIKGGANMMQSILGGHVDFGLSGGPHIKYVQSGEMIVLAASGSEPLNATPDAATMESLGYPAVSYNSVIAAPKGLPEDVKAKLESALLEAANSPEFQKLVQGRHVGIPPMGADQTASSIDTISATMENVIKGSGS</sequence>
<proteinExistence type="inferred from homology"/>
<organism evidence="3 4">
    <name type="scientific">Roseibium album</name>
    <dbReference type="NCBI Taxonomy" id="311410"/>
    <lineage>
        <taxon>Bacteria</taxon>
        <taxon>Pseudomonadati</taxon>
        <taxon>Pseudomonadota</taxon>
        <taxon>Alphaproteobacteria</taxon>
        <taxon>Hyphomicrobiales</taxon>
        <taxon>Stappiaceae</taxon>
        <taxon>Roseibium</taxon>
    </lineage>
</organism>
<keyword evidence="2" id="KW-0732">Signal</keyword>
<dbReference type="InterPro" id="IPR005064">
    <property type="entry name" value="BUG"/>
</dbReference>
<dbReference type="Proteomes" id="UP000049983">
    <property type="component" value="Unassembled WGS sequence"/>
</dbReference>
<evidence type="ECO:0000313" key="3">
    <source>
        <dbReference type="EMBL" id="CTQ70091.1"/>
    </source>
</evidence>
<dbReference type="EMBL" id="CXWC01000010">
    <property type="protein sequence ID" value="CTQ70091.1"/>
    <property type="molecule type" value="Genomic_DNA"/>
</dbReference>
<name>A0A0M6ZYZ8_9HYPH</name>
<gene>
    <name evidence="3" type="ORF">LA5096_02365</name>
</gene>
<evidence type="ECO:0000313" key="4">
    <source>
        <dbReference type="Proteomes" id="UP000049983"/>
    </source>
</evidence>
<dbReference type="CDD" id="cd07012">
    <property type="entry name" value="PBP2_Bug_TTT"/>
    <property type="match status" value="1"/>
</dbReference>
<keyword evidence="4" id="KW-1185">Reference proteome</keyword>
<evidence type="ECO:0000256" key="1">
    <source>
        <dbReference type="ARBA" id="ARBA00006987"/>
    </source>
</evidence>
<dbReference type="SUPFAM" id="SSF53850">
    <property type="entry name" value="Periplasmic binding protein-like II"/>
    <property type="match status" value="1"/>
</dbReference>
<dbReference type="PIRSF" id="PIRSF017082">
    <property type="entry name" value="YflP"/>
    <property type="match status" value="1"/>
</dbReference>
<accession>A0A0M6ZYZ8</accession>
<feature type="chain" id="PRO_5009787909" evidence="2">
    <location>
        <begin position="26"/>
        <end position="315"/>
    </location>
</feature>
<dbReference type="Gene3D" id="3.40.190.10">
    <property type="entry name" value="Periplasmic binding protein-like II"/>
    <property type="match status" value="1"/>
</dbReference>
<keyword evidence="3" id="KW-0675">Receptor</keyword>
<dbReference type="STRING" id="311410.LA5095_01110"/>
<protein>
    <submittedName>
        <fullName evidence="3">Tripartite tricarboxylate transporter family receptor</fullName>
    </submittedName>
</protein>
<dbReference type="Gene3D" id="3.40.190.150">
    <property type="entry name" value="Bordetella uptake gene, domain 1"/>
    <property type="match status" value="1"/>
</dbReference>
<comment type="similarity">
    <text evidence="1">Belongs to the UPF0065 (bug) family.</text>
</comment>
<dbReference type="PANTHER" id="PTHR42928:SF5">
    <property type="entry name" value="BLR1237 PROTEIN"/>
    <property type="match status" value="1"/>
</dbReference>
<reference evidence="4" key="1">
    <citation type="submission" date="2015-07" db="EMBL/GenBank/DDBJ databases">
        <authorList>
            <person name="Rodrigo-Torres Lidia"/>
            <person name="Arahal R.David."/>
        </authorList>
    </citation>
    <scope>NUCLEOTIDE SEQUENCE [LARGE SCALE GENOMIC DNA]</scope>
    <source>
        <strain evidence="4">CECT 5096</strain>
    </source>
</reference>
<evidence type="ECO:0000256" key="2">
    <source>
        <dbReference type="SAM" id="SignalP"/>
    </source>
</evidence>
<feature type="signal peptide" evidence="2">
    <location>
        <begin position="1"/>
        <end position="25"/>
    </location>
</feature>
<dbReference type="InterPro" id="IPR042100">
    <property type="entry name" value="Bug_dom1"/>
</dbReference>
<dbReference type="Pfam" id="PF03401">
    <property type="entry name" value="TctC"/>
    <property type="match status" value="1"/>
</dbReference>